<gene>
    <name evidence="1" type="ORF">NUW54_g2842</name>
</gene>
<proteinExistence type="predicted"/>
<accession>A0ACC1Q2E8</accession>
<protein>
    <submittedName>
        <fullName evidence="1">Uncharacterized protein</fullName>
    </submittedName>
</protein>
<evidence type="ECO:0000313" key="2">
    <source>
        <dbReference type="Proteomes" id="UP001144978"/>
    </source>
</evidence>
<reference evidence="1" key="1">
    <citation type="submission" date="2022-08" db="EMBL/GenBank/DDBJ databases">
        <title>Genome Sequence of Pycnoporus sanguineus.</title>
        <authorList>
            <person name="Buettner E."/>
        </authorList>
    </citation>
    <scope>NUCLEOTIDE SEQUENCE</scope>
    <source>
        <strain evidence="1">CG-C14</strain>
    </source>
</reference>
<evidence type="ECO:0000313" key="1">
    <source>
        <dbReference type="EMBL" id="KAJ3009263.1"/>
    </source>
</evidence>
<organism evidence="1 2">
    <name type="scientific">Trametes sanguinea</name>
    <dbReference type="NCBI Taxonomy" id="158606"/>
    <lineage>
        <taxon>Eukaryota</taxon>
        <taxon>Fungi</taxon>
        <taxon>Dikarya</taxon>
        <taxon>Basidiomycota</taxon>
        <taxon>Agaricomycotina</taxon>
        <taxon>Agaricomycetes</taxon>
        <taxon>Polyporales</taxon>
        <taxon>Polyporaceae</taxon>
        <taxon>Trametes</taxon>
    </lineage>
</organism>
<keyword evidence="2" id="KW-1185">Reference proteome</keyword>
<dbReference type="Proteomes" id="UP001144978">
    <property type="component" value="Unassembled WGS sequence"/>
</dbReference>
<sequence>MAETEPSYFRTGRIHQFAPPPAGTSEPRSVLGACTAANKRFVRLHDAWLGTDAIGSYKRQLRRINQYVPSPPNSPRASGQHELNSALVYPGLSNSQHFPIRSGSDQRRFASDIFASFPHSIDTQQQGFDTSWLSQGQVRVIMLPAGYQSRDGQWPPFAVRKNLRLGGSPNRYPIAHLLQIALLAFHDQYAASSLGKDVWMQAVAPFPTPVHMTMHLDVVR</sequence>
<dbReference type="EMBL" id="JANSHE010000565">
    <property type="protein sequence ID" value="KAJ3009263.1"/>
    <property type="molecule type" value="Genomic_DNA"/>
</dbReference>
<name>A0ACC1Q2E8_9APHY</name>
<comment type="caution">
    <text evidence="1">The sequence shown here is derived from an EMBL/GenBank/DDBJ whole genome shotgun (WGS) entry which is preliminary data.</text>
</comment>